<gene>
    <name evidence="1" type="ORF">FOYG_16496</name>
</gene>
<dbReference type="EMBL" id="JH717850">
    <property type="protein sequence ID" value="EWY80533.1"/>
    <property type="molecule type" value="Genomic_DNA"/>
</dbReference>
<dbReference type="AlphaFoldDB" id="W9HDA7"/>
<dbReference type="Proteomes" id="UP000030753">
    <property type="component" value="Unassembled WGS sequence"/>
</dbReference>
<evidence type="ECO:0000313" key="2">
    <source>
        <dbReference type="Proteomes" id="UP000030753"/>
    </source>
</evidence>
<name>W9HDA7_FUSOX</name>
<reference evidence="1" key="2">
    <citation type="submission" date="2012-06" db="EMBL/GenBank/DDBJ databases">
        <title>Annotation of the Genome Sequence of Fusarium oxysporum NRRL32931.</title>
        <authorList>
            <consortium name="The Broad Institute Genomics Platform"/>
            <person name="Ma L.-J."/>
            <person name="Corby-Kistler H."/>
            <person name="Broz K."/>
            <person name="Gale L.R."/>
            <person name="Jonkers W."/>
            <person name="O'Donnell K."/>
            <person name="Ploetz R."/>
            <person name="Steinberg C."/>
            <person name="Schwartz D.C."/>
            <person name="VanEtten H."/>
            <person name="Zhou S."/>
            <person name="Young S.K."/>
            <person name="Zeng Q."/>
            <person name="Gargeya S."/>
            <person name="Fitzgerald M."/>
            <person name="Abouelleil A."/>
            <person name="Alvarado L."/>
            <person name="Chapman S.B."/>
            <person name="Gainer-Dewar J."/>
            <person name="Goldberg J."/>
            <person name="Griggs A."/>
            <person name="Gujja S."/>
            <person name="Hansen M."/>
            <person name="Howarth C."/>
            <person name="Imamovic A."/>
            <person name="Ireland A."/>
            <person name="Larimer J."/>
            <person name="McCowan C."/>
            <person name="Murphy C."/>
            <person name="Pearson M."/>
            <person name="Poon T.W."/>
            <person name="Priest M."/>
            <person name="Roberts A."/>
            <person name="Saif S."/>
            <person name="Shea T."/>
            <person name="Sykes S."/>
            <person name="Wortman J."/>
            <person name="Nusbaum C."/>
            <person name="Birren B."/>
        </authorList>
    </citation>
    <scope>NUCLEOTIDE SEQUENCE</scope>
    <source>
        <strain evidence="1">NRRL 32931</strain>
    </source>
</reference>
<evidence type="ECO:0000313" key="1">
    <source>
        <dbReference type="EMBL" id="EWY80533.1"/>
    </source>
</evidence>
<dbReference type="EMBL" id="JH717850">
    <property type="protein sequence ID" value="EWY80532.1"/>
    <property type="molecule type" value="Genomic_DNA"/>
</dbReference>
<dbReference type="HOGENOM" id="CLU_2197066_0_0_1"/>
<reference evidence="1 2" key="1">
    <citation type="submission" date="2011-06" db="EMBL/GenBank/DDBJ databases">
        <title>The Genome Sequence of Fusarium oxysporum FOSC 3-a.</title>
        <authorList>
            <consortium name="The Broad Institute Genome Sequencing Platform"/>
            <person name="Ma L.-J."/>
            <person name="Gale L.R."/>
            <person name="Schwartz D.C."/>
            <person name="Zhou S."/>
            <person name="Corby-Kistler H."/>
            <person name="Young S.K."/>
            <person name="Zeng Q."/>
            <person name="Gargeya S."/>
            <person name="Fitzgerald M."/>
            <person name="Haas B."/>
            <person name="Abouelleil A."/>
            <person name="Alvarado L."/>
            <person name="Arachchi H.M."/>
            <person name="Berlin A."/>
            <person name="Brown A."/>
            <person name="Chapman S.B."/>
            <person name="Chen Z."/>
            <person name="Dunbar C."/>
            <person name="Freedman E."/>
            <person name="Gearin G."/>
            <person name="Gellesch M."/>
            <person name="Goldberg J."/>
            <person name="Griggs A."/>
            <person name="Gujja S."/>
            <person name="Heiman D."/>
            <person name="Howarth C."/>
            <person name="Larson L."/>
            <person name="Lui A."/>
            <person name="MacDonald P.J.P."/>
            <person name="Mehta T."/>
            <person name="Montmayeur A."/>
            <person name="Murphy C."/>
            <person name="Neiman D."/>
            <person name="Pearson M."/>
            <person name="Priest M."/>
            <person name="Roberts A."/>
            <person name="Saif S."/>
            <person name="Shea T."/>
            <person name="Shenoy N."/>
            <person name="Sisk P."/>
            <person name="Stolte C."/>
            <person name="Sykes S."/>
            <person name="Wortman J."/>
            <person name="Nusbaum C."/>
            <person name="Birren B."/>
        </authorList>
    </citation>
    <scope>NUCLEOTIDE SEQUENCE [LARGE SCALE GENOMIC DNA]</scope>
    <source>
        <strain evidence="2">FOSC 3-a</strain>
        <strain evidence="1">NRRL 32931</strain>
    </source>
</reference>
<sequence length="108" mass="12026">MTMVRHPNEQALPYLLYTTYIRSALTQSLGPGSQESGSHSALITTLRPTLKRNNLSAAHEIDRVAITTRDHQCMSRSPCSWTMSGLVHSISRSQETPEGVATRIRTFL</sequence>
<protein>
    <submittedName>
        <fullName evidence="1">Uncharacterized protein</fullName>
    </submittedName>
</protein>
<accession>W9HDA7</accession>
<organism evidence="1 2">
    <name type="scientific">Fusarium oxysporum NRRL 32931</name>
    <dbReference type="NCBI Taxonomy" id="660029"/>
    <lineage>
        <taxon>Eukaryota</taxon>
        <taxon>Fungi</taxon>
        <taxon>Dikarya</taxon>
        <taxon>Ascomycota</taxon>
        <taxon>Pezizomycotina</taxon>
        <taxon>Sordariomycetes</taxon>
        <taxon>Hypocreomycetidae</taxon>
        <taxon>Hypocreales</taxon>
        <taxon>Nectriaceae</taxon>
        <taxon>Fusarium</taxon>
        <taxon>Fusarium oxysporum species complex</taxon>
    </lineage>
</organism>
<proteinExistence type="predicted"/>